<name>A0A2S6GCU2_9PSEU</name>
<evidence type="ECO:0000313" key="2">
    <source>
        <dbReference type="Proteomes" id="UP000239203"/>
    </source>
</evidence>
<comment type="caution">
    <text evidence="1">The sequence shown here is derived from an EMBL/GenBank/DDBJ whole genome shotgun (WGS) entry which is preliminary data.</text>
</comment>
<keyword evidence="2" id="KW-1185">Reference proteome</keyword>
<protein>
    <submittedName>
        <fullName evidence="1">Uncharacterized protein</fullName>
    </submittedName>
</protein>
<dbReference type="AlphaFoldDB" id="A0A2S6GCU2"/>
<proteinExistence type="predicted"/>
<evidence type="ECO:0000313" key="1">
    <source>
        <dbReference type="EMBL" id="PPK62551.1"/>
    </source>
</evidence>
<sequence>MARGHADPVVPQGVVMTVITLTRLAEGVHIARWSTSALGVGDALVVRTWAAAEWRGIADVLVGAGEDAIRQAVAAYVSDLGIRVSRARTSSTRGSWSCS</sequence>
<organism evidence="1 2">
    <name type="scientific">Actinokineospora auranticolor</name>
    <dbReference type="NCBI Taxonomy" id="155976"/>
    <lineage>
        <taxon>Bacteria</taxon>
        <taxon>Bacillati</taxon>
        <taxon>Actinomycetota</taxon>
        <taxon>Actinomycetes</taxon>
        <taxon>Pseudonocardiales</taxon>
        <taxon>Pseudonocardiaceae</taxon>
        <taxon>Actinokineospora</taxon>
    </lineage>
</organism>
<dbReference type="Proteomes" id="UP000239203">
    <property type="component" value="Unassembled WGS sequence"/>
</dbReference>
<accession>A0A2S6GCU2</accession>
<gene>
    <name evidence="1" type="ORF">CLV40_13413</name>
</gene>
<dbReference type="EMBL" id="PTIX01000034">
    <property type="protein sequence ID" value="PPK62551.1"/>
    <property type="molecule type" value="Genomic_DNA"/>
</dbReference>
<reference evidence="1 2" key="1">
    <citation type="submission" date="2018-02" db="EMBL/GenBank/DDBJ databases">
        <title>Genomic Encyclopedia of Archaeal and Bacterial Type Strains, Phase II (KMG-II): from individual species to whole genera.</title>
        <authorList>
            <person name="Goeker M."/>
        </authorList>
    </citation>
    <scope>NUCLEOTIDE SEQUENCE [LARGE SCALE GENOMIC DNA]</scope>
    <source>
        <strain evidence="1 2">YU 961-1</strain>
    </source>
</reference>